<organism evidence="2 3">
    <name type="scientific">Candidatus Woesebacteria bacterium RBG_16_39_8b</name>
    <dbReference type="NCBI Taxonomy" id="1802482"/>
    <lineage>
        <taxon>Bacteria</taxon>
        <taxon>Candidatus Woeseibacteriota</taxon>
    </lineage>
</organism>
<protein>
    <submittedName>
        <fullName evidence="2">Uncharacterized protein</fullName>
    </submittedName>
</protein>
<proteinExistence type="predicted"/>
<sequence>MITIVFFNLVGVSVFLFIFWKRLKEDYIGNQIFGIAAFMLISLILSRIIANQFAPNFWFWFSLISQIFAISLGAFRYHTKLIETFEAGIVAYLPLLSFYFLSDAIKNSNAFSLFGSAVVATLFALFFAIDKRYKKFTWYKSGRVGFSGLFVAALFFVIRSIVALIWDGVLSFSGSWDFYFSIIVVISSIFVIYKLGGMER</sequence>
<feature type="transmembrane region" description="Helical" evidence="1">
    <location>
        <begin position="6"/>
        <end position="23"/>
    </location>
</feature>
<feature type="transmembrane region" description="Helical" evidence="1">
    <location>
        <begin position="111"/>
        <end position="129"/>
    </location>
</feature>
<keyword evidence="1" id="KW-0812">Transmembrane</keyword>
<name>A0A1F7XHC9_9BACT</name>
<comment type="caution">
    <text evidence="2">The sequence shown here is derived from an EMBL/GenBank/DDBJ whole genome shotgun (WGS) entry which is preliminary data.</text>
</comment>
<keyword evidence="1" id="KW-0472">Membrane</keyword>
<feature type="transmembrane region" description="Helical" evidence="1">
    <location>
        <begin position="141"/>
        <end position="166"/>
    </location>
</feature>
<feature type="transmembrane region" description="Helical" evidence="1">
    <location>
        <begin position="32"/>
        <end position="50"/>
    </location>
</feature>
<evidence type="ECO:0000313" key="2">
    <source>
        <dbReference type="EMBL" id="OGM14416.1"/>
    </source>
</evidence>
<accession>A0A1F7XHC9</accession>
<evidence type="ECO:0000256" key="1">
    <source>
        <dbReference type="SAM" id="Phobius"/>
    </source>
</evidence>
<feature type="transmembrane region" description="Helical" evidence="1">
    <location>
        <begin position="56"/>
        <end position="75"/>
    </location>
</feature>
<reference evidence="2 3" key="1">
    <citation type="journal article" date="2016" name="Nat. Commun.">
        <title>Thousands of microbial genomes shed light on interconnected biogeochemical processes in an aquifer system.</title>
        <authorList>
            <person name="Anantharaman K."/>
            <person name="Brown C.T."/>
            <person name="Hug L.A."/>
            <person name="Sharon I."/>
            <person name="Castelle C.J."/>
            <person name="Probst A.J."/>
            <person name="Thomas B.C."/>
            <person name="Singh A."/>
            <person name="Wilkins M.J."/>
            <person name="Karaoz U."/>
            <person name="Brodie E.L."/>
            <person name="Williams K.H."/>
            <person name="Hubbard S.S."/>
            <person name="Banfield J.F."/>
        </authorList>
    </citation>
    <scope>NUCLEOTIDE SEQUENCE [LARGE SCALE GENOMIC DNA]</scope>
</reference>
<dbReference type="Proteomes" id="UP000179013">
    <property type="component" value="Unassembled WGS sequence"/>
</dbReference>
<evidence type="ECO:0000313" key="3">
    <source>
        <dbReference type="Proteomes" id="UP000179013"/>
    </source>
</evidence>
<dbReference type="AlphaFoldDB" id="A0A1F7XHC9"/>
<dbReference type="EMBL" id="MGFU01000005">
    <property type="protein sequence ID" value="OGM14416.1"/>
    <property type="molecule type" value="Genomic_DNA"/>
</dbReference>
<feature type="transmembrane region" description="Helical" evidence="1">
    <location>
        <begin position="87"/>
        <end position="105"/>
    </location>
</feature>
<feature type="transmembrane region" description="Helical" evidence="1">
    <location>
        <begin position="178"/>
        <end position="196"/>
    </location>
</feature>
<gene>
    <name evidence="2" type="ORF">A2V80_03245</name>
</gene>
<keyword evidence="1" id="KW-1133">Transmembrane helix</keyword>